<gene>
    <name evidence="2" type="ORF">ZHAS_00011938</name>
</gene>
<dbReference type="OMA" id="WYMVHLS"/>
<dbReference type="EMBL" id="ATLV01019337">
    <property type="status" value="NOT_ANNOTATED_CDS"/>
    <property type="molecule type" value="Genomic_DNA"/>
</dbReference>
<dbReference type="EMBL" id="KE525268">
    <property type="protein sequence ID" value="KFB44056.1"/>
    <property type="molecule type" value="Genomic_DNA"/>
</dbReference>
<feature type="region of interest" description="Disordered" evidence="1">
    <location>
        <begin position="65"/>
        <end position="164"/>
    </location>
</feature>
<evidence type="ECO:0000313" key="2">
    <source>
        <dbReference type="EMBL" id="KFB44056.1"/>
    </source>
</evidence>
<dbReference type="VEuPathDB" id="VectorBase:ASIC011938"/>
<proteinExistence type="predicted"/>
<evidence type="ECO:0000313" key="4">
    <source>
        <dbReference type="Proteomes" id="UP000030765"/>
    </source>
</evidence>
<name>A0A084W1G2_ANOSI</name>
<sequence length="164" mass="18118">MSARYKTISGLLGFVDPVHGEGTSRMEIEILPEPAADAGPSRRTRKRDSLRVMSVRNLVNKIETRATESLERNFGGRFSGRLRKGKRAEDGTSSAAGDQKEAPKIPHGTSSSTGQPPTWYMVHLSPDRESTNNNDDDLQHVDDNQQAVIEHDKISADSAEFSQR</sequence>
<dbReference type="AlphaFoldDB" id="A0A084W1G2"/>
<protein>
    <submittedName>
        <fullName evidence="2">AGAP011558-PA-like protein</fullName>
    </submittedName>
</protein>
<reference evidence="3" key="2">
    <citation type="submission" date="2020-05" db="UniProtKB">
        <authorList>
            <consortium name="EnsemblMetazoa"/>
        </authorList>
    </citation>
    <scope>IDENTIFICATION</scope>
</reference>
<evidence type="ECO:0000256" key="1">
    <source>
        <dbReference type="SAM" id="MobiDB-lite"/>
    </source>
</evidence>
<dbReference type="STRING" id="74873.A0A084W1G2"/>
<accession>A0A084W1G2</accession>
<evidence type="ECO:0000313" key="3">
    <source>
        <dbReference type="EnsemblMetazoa" id="ASIC011938-PA"/>
    </source>
</evidence>
<keyword evidence="4" id="KW-1185">Reference proteome</keyword>
<organism evidence="2">
    <name type="scientific">Anopheles sinensis</name>
    <name type="common">Mosquito</name>
    <dbReference type="NCBI Taxonomy" id="74873"/>
    <lineage>
        <taxon>Eukaryota</taxon>
        <taxon>Metazoa</taxon>
        <taxon>Ecdysozoa</taxon>
        <taxon>Arthropoda</taxon>
        <taxon>Hexapoda</taxon>
        <taxon>Insecta</taxon>
        <taxon>Pterygota</taxon>
        <taxon>Neoptera</taxon>
        <taxon>Endopterygota</taxon>
        <taxon>Diptera</taxon>
        <taxon>Nematocera</taxon>
        <taxon>Culicoidea</taxon>
        <taxon>Culicidae</taxon>
        <taxon>Anophelinae</taxon>
        <taxon>Anopheles</taxon>
    </lineage>
</organism>
<dbReference type="Proteomes" id="UP000030765">
    <property type="component" value="Unassembled WGS sequence"/>
</dbReference>
<reference evidence="2 4" key="1">
    <citation type="journal article" date="2014" name="BMC Genomics">
        <title>Genome sequence of Anopheles sinensis provides insight into genetics basis of mosquito competence for malaria parasites.</title>
        <authorList>
            <person name="Zhou D."/>
            <person name="Zhang D."/>
            <person name="Ding G."/>
            <person name="Shi L."/>
            <person name="Hou Q."/>
            <person name="Ye Y."/>
            <person name="Xu Y."/>
            <person name="Zhou H."/>
            <person name="Xiong C."/>
            <person name="Li S."/>
            <person name="Yu J."/>
            <person name="Hong S."/>
            <person name="Yu X."/>
            <person name="Zou P."/>
            <person name="Chen C."/>
            <person name="Chang X."/>
            <person name="Wang W."/>
            <person name="Lv Y."/>
            <person name="Sun Y."/>
            <person name="Ma L."/>
            <person name="Shen B."/>
            <person name="Zhu C."/>
        </authorList>
    </citation>
    <scope>NUCLEOTIDE SEQUENCE [LARGE SCALE GENOMIC DNA]</scope>
</reference>
<dbReference type="VEuPathDB" id="VectorBase:ASIS004465"/>
<dbReference type="EnsemblMetazoa" id="ASIC011938-RA">
    <property type="protein sequence ID" value="ASIC011938-PA"/>
    <property type="gene ID" value="ASIC011938"/>
</dbReference>
<feature type="compositionally biased region" description="Basic and acidic residues" evidence="1">
    <location>
        <begin position="137"/>
        <end position="155"/>
    </location>
</feature>